<keyword evidence="2" id="KW-0808">Transferase</keyword>
<gene>
    <name evidence="2" type="ORF">ACFPOF_19985</name>
</gene>
<dbReference type="RefSeq" id="WP_378135851.1">
    <property type="nucleotide sequence ID" value="NZ_JBHSMI010000028.1"/>
</dbReference>
<evidence type="ECO:0000259" key="1">
    <source>
        <dbReference type="Pfam" id="PF04230"/>
    </source>
</evidence>
<dbReference type="InterPro" id="IPR007345">
    <property type="entry name" value="Polysacch_pyruvyl_Trfase"/>
</dbReference>
<dbReference type="Proteomes" id="UP001596113">
    <property type="component" value="Unassembled WGS sequence"/>
</dbReference>
<comment type="caution">
    <text evidence="2">The sequence shown here is derived from an EMBL/GenBank/DDBJ whole genome shotgun (WGS) entry which is preliminary data.</text>
</comment>
<protein>
    <submittedName>
        <fullName evidence="2">Polysaccharide pyruvyl transferase family protein</fullName>
    </submittedName>
</protein>
<feature type="domain" description="Polysaccharide pyruvyl transferase" evidence="1">
    <location>
        <begin position="44"/>
        <end position="297"/>
    </location>
</feature>
<dbReference type="GO" id="GO:0016740">
    <property type="term" value="F:transferase activity"/>
    <property type="evidence" value="ECO:0007669"/>
    <property type="project" value="UniProtKB-KW"/>
</dbReference>
<evidence type="ECO:0000313" key="2">
    <source>
        <dbReference type="EMBL" id="MFC5405029.1"/>
    </source>
</evidence>
<keyword evidence="3" id="KW-1185">Reference proteome</keyword>
<organism evidence="2 3">
    <name type="scientific">Cohnella soli</name>
    <dbReference type="NCBI Taxonomy" id="425005"/>
    <lineage>
        <taxon>Bacteria</taxon>
        <taxon>Bacillati</taxon>
        <taxon>Bacillota</taxon>
        <taxon>Bacilli</taxon>
        <taxon>Bacillales</taxon>
        <taxon>Paenibacillaceae</taxon>
        <taxon>Cohnella</taxon>
    </lineage>
</organism>
<proteinExistence type="predicted"/>
<dbReference type="Pfam" id="PF04230">
    <property type="entry name" value="PS_pyruv_trans"/>
    <property type="match status" value="1"/>
</dbReference>
<accession>A0ABW0HV97</accession>
<sequence>MQAFLDLNKDSRWMEAIKSKLDIVGESVPPGAHIVYLDYPVHGNIGDLLIMKGTEAYFKAKGIRVRKRFSYLNFRMGTRIPSSWIIVCHGGGNFGDLYPYYQKFRETLVQRYPRHRIVILPQTIYFRDPEEQRRSLKLFGRHADLHLYVRDEGSYRAAKSEIANVTLAPDMAHELYPLKAAPPGSGKRLALVRTDGEGNSWDLERSLVLSCDTRTDWPDLFGAWDRLLLGIVVRAHSLDRRCYNLLPIRRLWYFLSDLYVRRAVRLFDSYDHILTSRLHGHILSCLMGKPNRLMDNSYGKNSSYYRQWIYRLEEACDVGNSGNHAGDLHSQSS</sequence>
<dbReference type="EMBL" id="JBHSMI010000028">
    <property type="protein sequence ID" value="MFC5405029.1"/>
    <property type="molecule type" value="Genomic_DNA"/>
</dbReference>
<name>A0ABW0HV97_9BACL</name>
<evidence type="ECO:0000313" key="3">
    <source>
        <dbReference type="Proteomes" id="UP001596113"/>
    </source>
</evidence>
<reference evidence="3" key="1">
    <citation type="journal article" date="2019" name="Int. J. Syst. Evol. Microbiol.">
        <title>The Global Catalogue of Microorganisms (GCM) 10K type strain sequencing project: providing services to taxonomists for standard genome sequencing and annotation.</title>
        <authorList>
            <consortium name="The Broad Institute Genomics Platform"/>
            <consortium name="The Broad Institute Genome Sequencing Center for Infectious Disease"/>
            <person name="Wu L."/>
            <person name="Ma J."/>
        </authorList>
    </citation>
    <scope>NUCLEOTIDE SEQUENCE [LARGE SCALE GENOMIC DNA]</scope>
    <source>
        <strain evidence="3">CGMCC 1.18575</strain>
    </source>
</reference>